<name>A0AAD7UMJ8_9STRA</name>
<dbReference type="InterPro" id="IPR008884">
    <property type="entry name" value="TylF_MeTrfase"/>
</dbReference>
<reference evidence="2" key="1">
    <citation type="submission" date="2023-01" db="EMBL/GenBank/DDBJ databases">
        <title>Metagenome sequencing of chrysophaentin producing Chrysophaeum taylorii.</title>
        <authorList>
            <person name="Davison J."/>
            <person name="Bewley C."/>
        </authorList>
    </citation>
    <scope>NUCLEOTIDE SEQUENCE</scope>
    <source>
        <strain evidence="2">NIES-1699</strain>
    </source>
</reference>
<protein>
    <recommendedName>
        <fullName evidence="4">Macrocin O-methyltransferase</fullName>
    </recommendedName>
</protein>
<comment type="caution">
    <text evidence="2">The sequence shown here is derived from an EMBL/GenBank/DDBJ whole genome shotgun (WGS) entry which is preliminary data.</text>
</comment>
<dbReference type="InterPro" id="IPR029063">
    <property type="entry name" value="SAM-dependent_MTases_sf"/>
</dbReference>
<dbReference type="PANTHER" id="PTHR40036">
    <property type="entry name" value="MACROCIN O-METHYLTRANSFERASE"/>
    <property type="match status" value="1"/>
</dbReference>
<keyword evidence="1" id="KW-0732">Signal</keyword>
<dbReference type="EMBL" id="JAQMWT010000040">
    <property type="protein sequence ID" value="KAJ8612846.1"/>
    <property type="molecule type" value="Genomic_DNA"/>
</dbReference>
<dbReference type="Pfam" id="PF05711">
    <property type="entry name" value="TylF"/>
    <property type="match status" value="1"/>
</dbReference>
<proteinExistence type="predicted"/>
<feature type="signal peptide" evidence="1">
    <location>
        <begin position="1"/>
        <end position="19"/>
    </location>
</feature>
<organism evidence="2 3">
    <name type="scientific">Chrysophaeum taylorii</name>
    <dbReference type="NCBI Taxonomy" id="2483200"/>
    <lineage>
        <taxon>Eukaryota</taxon>
        <taxon>Sar</taxon>
        <taxon>Stramenopiles</taxon>
        <taxon>Ochrophyta</taxon>
        <taxon>Pelagophyceae</taxon>
        <taxon>Pelagomonadales</taxon>
        <taxon>Pelagomonadaceae</taxon>
        <taxon>Chrysophaeum</taxon>
    </lineage>
</organism>
<accession>A0AAD7UMJ8</accession>
<evidence type="ECO:0000256" key="1">
    <source>
        <dbReference type="SAM" id="SignalP"/>
    </source>
</evidence>
<dbReference type="Gene3D" id="3.40.50.150">
    <property type="entry name" value="Vaccinia Virus protein VP39"/>
    <property type="match status" value="1"/>
</dbReference>
<dbReference type="Proteomes" id="UP001230188">
    <property type="component" value="Unassembled WGS sequence"/>
</dbReference>
<dbReference type="AlphaFoldDB" id="A0AAD7UMJ8"/>
<evidence type="ECO:0000313" key="2">
    <source>
        <dbReference type="EMBL" id="KAJ8612846.1"/>
    </source>
</evidence>
<evidence type="ECO:0000313" key="3">
    <source>
        <dbReference type="Proteomes" id="UP001230188"/>
    </source>
</evidence>
<evidence type="ECO:0008006" key="4">
    <source>
        <dbReference type="Google" id="ProtNLM"/>
    </source>
</evidence>
<feature type="chain" id="PRO_5041918432" description="Macrocin O-methyltransferase" evidence="1">
    <location>
        <begin position="20"/>
        <end position="577"/>
    </location>
</feature>
<gene>
    <name evidence="2" type="ORF">CTAYLR_002086</name>
</gene>
<dbReference type="PANTHER" id="PTHR40036:SF1">
    <property type="entry name" value="MACROCIN O-METHYLTRANSFERASE"/>
    <property type="match status" value="1"/>
</dbReference>
<keyword evidence="3" id="KW-1185">Reference proteome</keyword>
<sequence length="577" mass="62898">MVLCGLLVLVVLILRVVKAQESAELLALDLTVDGQATRLVLKEGQAYVDAARQACKSTTEPFATDNCVSGAVSIIVAQHLRRSEGSANTLASPGLSLVRETLANYDPVKYDGNSPLHVDIELPIQTKRTVCDSEQCWELDAVDGVPPANHTLHVPAWAANTSATSREVASVLDLWRAEDVALLEHRVALERTRKATPVDIRLHRTAADAPVASFDGFYPTYFVLHTPSLYFDAQRIKVAGSFYPPDDGDVCVSVVSSRQTTTTTTLSPPLEEVELEEEKINAPPEACFDRAYNAQLSGFADAQGSHRLTVRLRARNGQHAIGEGDAATFVAAPPLRPSKSDATTERFLNLLRNAVAGWLYLDNAGDDPAAAGPLAPGWTGHTMVGVHKLDWIHAMIEGLVRDGVRGDLIECGAWRGGASIFMKGVLDALEPRGQRRVLVADTFRGFPSASANDTVDTDGWALQNFGVGGAEAVKKTFERYGLFDDRVVLLEGLFNDTLPRAPTTSVALLRLDCDMYRSTLDALDALYDRVETGGIIVHNNWQYTSARAALLHFRQQRNIEYMPLHLVSFSRVVLTTD</sequence>